<dbReference type="VEuPathDB" id="FungiDB:BD410DRAFT_578975"/>
<dbReference type="InterPro" id="IPR032466">
    <property type="entry name" value="Metal_Hydrolase"/>
</dbReference>
<evidence type="ECO:0000256" key="1">
    <source>
        <dbReference type="ARBA" id="ARBA00022793"/>
    </source>
</evidence>
<dbReference type="Pfam" id="PF04909">
    <property type="entry name" value="Amidohydro_2"/>
    <property type="match status" value="1"/>
</dbReference>
<dbReference type="EMBL" id="ML170162">
    <property type="protein sequence ID" value="TDL26327.1"/>
    <property type="molecule type" value="Genomic_DNA"/>
</dbReference>
<dbReference type="OrthoDB" id="432010at2759"/>
<dbReference type="PANTHER" id="PTHR21240">
    <property type="entry name" value="2-AMINO-3-CARBOXYLMUCONATE-6-SEMIALDEHYDE DECARBOXYLASE"/>
    <property type="match status" value="1"/>
</dbReference>
<organism evidence="6 7">
    <name type="scientific">Rickenella mellea</name>
    <dbReference type="NCBI Taxonomy" id="50990"/>
    <lineage>
        <taxon>Eukaryota</taxon>
        <taxon>Fungi</taxon>
        <taxon>Dikarya</taxon>
        <taxon>Basidiomycota</taxon>
        <taxon>Agaricomycotina</taxon>
        <taxon>Agaricomycetes</taxon>
        <taxon>Hymenochaetales</taxon>
        <taxon>Rickenellaceae</taxon>
        <taxon>Rickenella</taxon>
    </lineage>
</organism>
<evidence type="ECO:0000256" key="3">
    <source>
        <dbReference type="RuleBase" id="RU366045"/>
    </source>
</evidence>
<protein>
    <recommendedName>
        <fullName evidence="5">Amidohydrolase-related domain-containing protein</fullName>
    </recommendedName>
</protein>
<dbReference type="STRING" id="50990.A0A4Y7QF96"/>
<evidence type="ECO:0000256" key="4">
    <source>
        <dbReference type="SAM" id="SignalP"/>
    </source>
</evidence>
<evidence type="ECO:0000313" key="7">
    <source>
        <dbReference type="Proteomes" id="UP000294933"/>
    </source>
</evidence>
<evidence type="ECO:0000259" key="5">
    <source>
        <dbReference type="Pfam" id="PF04909"/>
    </source>
</evidence>
<feature type="domain" description="Amidohydrolase-related" evidence="5">
    <location>
        <begin position="91"/>
        <end position="256"/>
    </location>
</feature>
<evidence type="ECO:0000256" key="2">
    <source>
        <dbReference type="ARBA" id="ARBA00023239"/>
    </source>
</evidence>
<dbReference type="AlphaFoldDB" id="A0A4Y7QF96"/>
<keyword evidence="2 3" id="KW-0456">Lyase</keyword>
<dbReference type="GO" id="GO:0016831">
    <property type="term" value="F:carboxy-lyase activity"/>
    <property type="evidence" value="ECO:0007669"/>
    <property type="project" value="UniProtKB-KW"/>
</dbReference>
<keyword evidence="4" id="KW-0732">Signal</keyword>
<gene>
    <name evidence="6" type="ORF">BD410DRAFT_578975</name>
</gene>
<dbReference type="SUPFAM" id="SSF51556">
    <property type="entry name" value="Metallo-dependent hydrolases"/>
    <property type="match status" value="1"/>
</dbReference>
<accession>A0A4Y7QF96</accession>
<dbReference type="Gene3D" id="3.20.20.140">
    <property type="entry name" value="Metal-dependent hydrolases"/>
    <property type="match status" value="1"/>
</dbReference>
<reference evidence="6 7" key="1">
    <citation type="submission" date="2018-06" db="EMBL/GenBank/DDBJ databases">
        <title>A transcriptomic atlas of mushroom development highlights an independent origin of complex multicellularity.</title>
        <authorList>
            <consortium name="DOE Joint Genome Institute"/>
            <person name="Krizsan K."/>
            <person name="Almasi E."/>
            <person name="Merenyi Z."/>
            <person name="Sahu N."/>
            <person name="Viragh M."/>
            <person name="Koszo T."/>
            <person name="Mondo S."/>
            <person name="Kiss B."/>
            <person name="Balint B."/>
            <person name="Kues U."/>
            <person name="Barry K."/>
            <person name="Hegedus J.C."/>
            <person name="Henrissat B."/>
            <person name="Johnson J."/>
            <person name="Lipzen A."/>
            <person name="Ohm R."/>
            <person name="Nagy I."/>
            <person name="Pangilinan J."/>
            <person name="Yan J."/>
            <person name="Xiong Y."/>
            <person name="Grigoriev I.V."/>
            <person name="Hibbett D.S."/>
            <person name="Nagy L.G."/>
        </authorList>
    </citation>
    <scope>NUCLEOTIDE SEQUENCE [LARGE SCALE GENOMIC DNA]</scope>
    <source>
        <strain evidence="6 7">SZMC22713</strain>
    </source>
</reference>
<feature type="chain" id="PRO_5021352839" description="Amidohydrolase-related domain-containing protein" evidence="4">
    <location>
        <begin position="24"/>
        <end position="282"/>
    </location>
</feature>
<dbReference type="GO" id="GO:0005829">
    <property type="term" value="C:cytosol"/>
    <property type="evidence" value="ECO:0007669"/>
    <property type="project" value="TreeGrafter"/>
</dbReference>
<comment type="similarity">
    <text evidence="3">Belongs to the metallo-dependent hydrolases superfamily.</text>
</comment>
<dbReference type="GO" id="GO:0019748">
    <property type="term" value="P:secondary metabolic process"/>
    <property type="evidence" value="ECO:0007669"/>
    <property type="project" value="TreeGrafter"/>
</dbReference>
<evidence type="ECO:0000313" key="6">
    <source>
        <dbReference type="EMBL" id="TDL26327.1"/>
    </source>
</evidence>
<dbReference type="InterPro" id="IPR006680">
    <property type="entry name" value="Amidohydro-rel"/>
</dbReference>
<dbReference type="GO" id="GO:0016787">
    <property type="term" value="F:hydrolase activity"/>
    <property type="evidence" value="ECO:0007669"/>
    <property type="project" value="InterPro"/>
</dbReference>
<proteinExistence type="inferred from homology"/>
<feature type="signal peptide" evidence="4">
    <location>
        <begin position="1"/>
        <end position="23"/>
    </location>
</feature>
<dbReference type="Proteomes" id="UP000294933">
    <property type="component" value="Unassembled WGS sequence"/>
</dbReference>
<keyword evidence="7" id="KW-1185">Reference proteome</keyword>
<dbReference type="InterPro" id="IPR032465">
    <property type="entry name" value="ACMSD"/>
</dbReference>
<name>A0A4Y7QF96_9AGAM</name>
<sequence>MVCQCIGILITFSICVFLSAVQARKWNDTGKGAIILEESWAIPDIIATTNNLVLPAGLTLAQLQADLLDIHNQRLAAMDASGIDFMVLSCITPCVQGISDPAAAAALATKINNEMAAAISNNTMRFGGFASLSMHDPAAAAQELNRTVVEFGFLGALLNDYQQSGPDNATLLYYDQPAYDVFWSMAQTLDVPVYLHPRIPIPQITALEYAHSPFLIAAPQEFAVTLSNHIMGITANGVFDRFPRLKFIVGHLGERIPSDLGRIDKKDPRHAHAEKRIRLLEV</sequence>
<keyword evidence="1 3" id="KW-0210">Decarboxylase</keyword>
<dbReference type="PANTHER" id="PTHR21240:SF31">
    <property type="entry name" value="AMIDOHYDROLASE FAMILY PROTEIN (AFU_ORTHOLOGUE AFUA_7G05840)"/>
    <property type="match status" value="1"/>
</dbReference>